<dbReference type="Gene3D" id="3.60.15.10">
    <property type="entry name" value="Ribonuclease Z/Hydroxyacylglutathione hydrolase-like"/>
    <property type="match status" value="1"/>
</dbReference>
<dbReference type="Pfam" id="PF00753">
    <property type="entry name" value="Lactamase_B"/>
    <property type="match status" value="1"/>
</dbReference>
<dbReference type="Proteomes" id="UP000019473">
    <property type="component" value="Unassembled WGS sequence"/>
</dbReference>
<dbReference type="InterPro" id="IPR001279">
    <property type="entry name" value="Metallo-B-lactamas"/>
</dbReference>
<feature type="compositionally biased region" description="Basic and acidic residues" evidence="1">
    <location>
        <begin position="335"/>
        <end position="354"/>
    </location>
</feature>
<feature type="compositionally biased region" description="Polar residues" evidence="1">
    <location>
        <begin position="495"/>
        <end position="513"/>
    </location>
</feature>
<dbReference type="GeneID" id="19177204"/>
<sequence length="678" mass="74373">MDGAGRHTFGIPATCPFTIQEIRLNGITGSNTYLIRERDEYGEFPHIYAKLCSAPGSSTSPDEYVYRHDSYSRYLKDGDFENKPHKSSKVIVLSDSGCGTEVPNASTGSSSLSYPPAYDDRQRPYTVRARPEVWNIGTFLEYTINPGGRIPYLVMTTHCHYDHIMGIGKLLSSSTSTTVLTSSHAKTFVSPYANLQKHSLCNTLNLDAPKYDVGLWADDLSRVAYTPGLDPSPHSGGNTIPTPFTILHTPGHTPDSLSWYDSELRLLCVGDSFYAKETSTTRDATWGHEPAMPVMFSLESDLKDWWRSLDKVLQFVRKKNKEVGGNAQGESEGDMGERSDSPTHGHKSDLQKNKDGEIEDEGFVLINVDNAARDTDDINALVTKTKHLSLASSTATAAAATKSATAVKSQKQTGFDNLPRSEKSFAVWPTTSTNSLLKPTILPTSAANKGGFPPGALPFSPSGLNPDPWMLVVNRHGPLPWPTTSPPHPPFPDRQLSSPNQLTTTLDSSSSHGQRQRKPCAPSASNTGPLPRVKLCAAHTTLSLDAEHALVSMRGFLLRVLKGEVPCQRVEDGPHGEERWLWDSAIPASEDDVARRPLPPTARAWGYWVAESPAEVARREVDKRDVDVEMAGRAQGRRHQEQAKHMYSVLAPLRVIEAGRKQILELDYGGTRRPAGVV</sequence>
<name>W9WAZ8_9EURO</name>
<keyword evidence="4" id="KW-1185">Reference proteome</keyword>
<feature type="region of interest" description="Disordered" evidence="1">
    <location>
        <begin position="323"/>
        <end position="354"/>
    </location>
</feature>
<dbReference type="RefSeq" id="XP_007754819.1">
    <property type="nucleotide sequence ID" value="XM_007756629.1"/>
</dbReference>
<accession>W9WAZ8</accession>
<feature type="domain" description="Metallo-beta-lactamase" evidence="2">
    <location>
        <begin position="29"/>
        <end position="316"/>
    </location>
</feature>
<dbReference type="PANTHER" id="PTHR42951">
    <property type="entry name" value="METALLO-BETA-LACTAMASE DOMAIN-CONTAINING"/>
    <property type="match status" value="1"/>
</dbReference>
<dbReference type="OrthoDB" id="3341310at2759"/>
<evidence type="ECO:0000256" key="1">
    <source>
        <dbReference type="SAM" id="MobiDB-lite"/>
    </source>
</evidence>
<dbReference type="InterPro" id="IPR050855">
    <property type="entry name" value="NDM-1-like"/>
</dbReference>
<dbReference type="SMART" id="SM00849">
    <property type="entry name" value="Lactamase_B"/>
    <property type="match status" value="1"/>
</dbReference>
<dbReference type="eggNOG" id="ENOG502S1UX">
    <property type="taxonomic scope" value="Eukaryota"/>
</dbReference>
<protein>
    <recommendedName>
        <fullName evidence="2">Metallo-beta-lactamase domain-containing protein</fullName>
    </recommendedName>
</protein>
<proteinExistence type="predicted"/>
<organism evidence="3 4">
    <name type="scientific">Cladophialophora yegresii CBS 114405</name>
    <dbReference type="NCBI Taxonomy" id="1182544"/>
    <lineage>
        <taxon>Eukaryota</taxon>
        <taxon>Fungi</taxon>
        <taxon>Dikarya</taxon>
        <taxon>Ascomycota</taxon>
        <taxon>Pezizomycotina</taxon>
        <taxon>Eurotiomycetes</taxon>
        <taxon>Chaetothyriomycetidae</taxon>
        <taxon>Chaetothyriales</taxon>
        <taxon>Herpotrichiellaceae</taxon>
        <taxon>Cladophialophora</taxon>
    </lineage>
</organism>
<evidence type="ECO:0000313" key="3">
    <source>
        <dbReference type="EMBL" id="EXJ62165.1"/>
    </source>
</evidence>
<dbReference type="VEuPathDB" id="FungiDB:A1O7_02598"/>
<dbReference type="STRING" id="1182544.W9WAZ8"/>
<evidence type="ECO:0000313" key="4">
    <source>
        <dbReference type="Proteomes" id="UP000019473"/>
    </source>
</evidence>
<dbReference type="SUPFAM" id="SSF56281">
    <property type="entry name" value="Metallo-hydrolase/oxidoreductase"/>
    <property type="match status" value="1"/>
</dbReference>
<dbReference type="AlphaFoldDB" id="W9WAZ8"/>
<feature type="compositionally biased region" description="Pro residues" evidence="1">
    <location>
        <begin position="480"/>
        <end position="492"/>
    </location>
</feature>
<dbReference type="EMBL" id="AMGW01000002">
    <property type="protein sequence ID" value="EXJ62165.1"/>
    <property type="molecule type" value="Genomic_DNA"/>
</dbReference>
<dbReference type="CDD" id="cd06262">
    <property type="entry name" value="metallo-hydrolase-like_MBL-fold"/>
    <property type="match status" value="1"/>
</dbReference>
<gene>
    <name evidence="3" type="ORF">A1O7_02598</name>
</gene>
<reference evidence="3 4" key="1">
    <citation type="submission" date="2013-03" db="EMBL/GenBank/DDBJ databases">
        <title>The Genome Sequence of Cladophialophora yegresii CBS 114405.</title>
        <authorList>
            <consortium name="The Broad Institute Genomics Platform"/>
            <person name="Cuomo C."/>
            <person name="de Hoog S."/>
            <person name="Gorbushina A."/>
            <person name="Walker B."/>
            <person name="Young S.K."/>
            <person name="Zeng Q."/>
            <person name="Gargeya S."/>
            <person name="Fitzgerald M."/>
            <person name="Haas B."/>
            <person name="Abouelleil A."/>
            <person name="Allen A.W."/>
            <person name="Alvarado L."/>
            <person name="Arachchi H.M."/>
            <person name="Berlin A.M."/>
            <person name="Chapman S.B."/>
            <person name="Gainer-Dewar J."/>
            <person name="Goldberg J."/>
            <person name="Griggs A."/>
            <person name="Gujja S."/>
            <person name="Hansen M."/>
            <person name="Howarth C."/>
            <person name="Imamovic A."/>
            <person name="Ireland A."/>
            <person name="Larimer J."/>
            <person name="McCowan C."/>
            <person name="Murphy C."/>
            <person name="Pearson M."/>
            <person name="Poon T.W."/>
            <person name="Priest M."/>
            <person name="Roberts A."/>
            <person name="Saif S."/>
            <person name="Shea T."/>
            <person name="Sisk P."/>
            <person name="Sykes S."/>
            <person name="Wortman J."/>
            <person name="Nusbaum C."/>
            <person name="Birren B."/>
        </authorList>
    </citation>
    <scope>NUCLEOTIDE SEQUENCE [LARGE SCALE GENOMIC DNA]</scope>
    <source>
        <strain evidence="3 4">CBS 114405</strain>
    </source>
</reference>
<evidence type="ECO:0000259" key="2">
    <source>
        <dbReference type="SMART" id="SM00849"/>
    </source>
</evidence>
<feature type="region of interest" description="Disordered" evidence="1">
    <location>
        <begin position="480"/>
        <end position="530"/>
    </location>
</feature>
<dbReference type="HOGENOM" id="CLU_450566_0_0_1"/>
<dbReference type="PANTHER" id="PTHR42951:SF4">
    <property type="entry name" value="ACYL-COENZYME A THIOESTERASE MBLAC2"/>
    <property type="match status" value="1"/>
</dbReference>
<dbReference type="InterPro" id="IPR036866">
    <property type="entry name" value="RibonucZ/Hydroxyglut_hydro"/>
</dbReference>
<comment type="caution">
    <text evidence="3">The sequence shown here is derived from an EMBL/GenBank/DDBJ whole genome shotgun (WGS) entry which is preliminary data.</text>
</comment>